<evidence type="ECO:0000256" key="1">
    <source>
        <dbReference type="ARBA" id="ARBA00011467"/>
    </source>
</evidence>
<comment type="caution">
    <text evidence="13">The sequence shown here is derived from an EMBL/GenBank/DDBJ whole genome shotgun (WGS) entry which is preliminary data.</text>
</comment>
<dbReference type="SUPFAM" id="SSF52540">
    <property type="entry name" value="P-loop containing nucleoside triphosphate hydrolases"/>
    <property type="match status" value="2"/>
</dbReference>
<dbReference type="Proteomes" id="UP001566132">
    <property type="component" value="Unassembled WGS sequence"/>
</dbReference>
<comment type="subunit">
    <text evidence="1">Interacts (via N-terminus) with spn-A/Rad51.</text>
</comment>
<evidence type="ECO:0000256" key="10">
    <source>
        <dbReference type="SAM" id="MobiDB-lite"/>
    </source>
</evidence>
<keyword evidence="4" id="KW-0498">Mitosis</keyword>
<dbReference type="Pfam" id="PF00271">
    <property type="entry name" value="Helicase_C"/>
    <property type="match status" value="1"/>
</dbReference>
<keyword evidence="3" id="KW-0132">Cell division</keyword>
<dbReference type="InterPro" id="IPR027417">
    <property type="entry name" value="P-loop_NTPase"/>
</dbReference>
<name>A0ABD1E089_HYPHA</name>
<dbReference type="Gene3D" id="3.40.50.300">
    <property type="entry name" value="P-loop containing nucleotide triphosphate hydrolases"/>
    <property type="match status" value="1"/>
</dbReference>
<dbReference type="PROSITE" id="PS51194">
    <property type="entry name" value="HELICASE_CTER"/>
    <property type="match status" value="1"/>
</dbReference>
<dbReference type="CDD" id="cd18793">
    <property type="entry name" value="SF2_C_SNF"/>
    <property type="match status" value="1"/>
</dbReference>
<reference evidence="13 14" key="1">
    <citation type="submission" date="2024-05" db="EMBL/GenBank/DDBJ databases">
        <title>Genetic variation in Jamaican populations of the coffee berry borer (Hypothenemus hampei).</title>
        <authorList>
            <person name="Errbii M."/>
            <person name="Myrie A."/>
        </authorList>
    </citation>
    <scope>NUCLEOTIDE SEQUENCE [LARGE SCALE GENOMIC DNA]</scope>
    <source>
        <strain evidence="13">JA-Hopewell-2020-01-JO</strain>
        <tissue evidence="13">Whole body</tissue>
    </source>
</reference>
<evidence type="ECO:0000256" key="9">
    <source>
        <dbReference type="ARBA" id="ARBA00029956"/>
    </source>
</evidence>
<keyword evidence="7" id="KW-0131">Cell cycle</keyword>
<accession>A0ABD1E089</accession>
<dbReference type="SMART" id="SM00487">
    <property type="entry name" value="DEXDc"/>
    <property type="match status" value="1"/>
</dbReference>
<evidence type="ECO:0000256" key="8">
    <source>
        <dbReference type="ARBA" id="ARBA00024776"/>
    </source>
</evidence>
<dbReference type="PROSITE" id="PS51192">
    <property type="entry name" value="HELICASE_ATP_BIND_1"/>
    <property type="match status" value="1"/>
</dbReference>
<protein>
    <recommendedName>
        <fullName evidence="2">DNA repair and recombination protein RAD54-like</fullName>
    </recommendedName>
    <alternativeName>
        <fullName evidence="9">Protein okra</fullName>
    </alternativeName>
</protein>
<keyword evidence="5" id="KW-0378">Hydrolase</keyword>
<dbReference type="GO" id="GO:0016787">
    <property type="term" value="F:hydrolase activity"/>
    <property type="evidence" value="ECO:0007669"/>
    <property type="project" value="UniProtKB-KW"/>
</dbReference>
<evidence type="ECO:0000313" key="14">
    <source>
        <dbReference type="Proteomes" id="UP001566132"/>
    </source>
</evidence>
<evidence type="ECO:0000256" key="6">
    <source>
        <dbReference type="ARBA" id="ARBA00023254"/>
    </source>
</evidence>
<gene>
    <name evidence="13" type="ORF">ABEB36_015375</name>
</gene>
<dbReference type="InterPro" id="IPR038718">
    <property type="entry name" value="SNF2-like_sf"/>
</dbReference>
<feature type="domain" description="Helicase C-terminal" evidence="12">
    <location>
        <begin position="521"/>
        <end position="674"/>
    </location>
</feature>
<dbReference type="PANTHER" id="PTHR45629:SF7">
    <property type="entry name" value="DNA EXCISION REPAIR PROTEIN ERCC-6-RELATED"/>
    <property type="match status" value="1"/>
</dbReference>
<dbReference type="SMART" id="SM00490">
    <property type="entry name" value="HELICc"/>
    <property type="match status" value="1"/>
</dbReference>
<evidence type="ECO:0000313" key="13">
    <source>
        <dbReference type="EMBL" id="KAL1487995.1"/>
    </source>
</evidence>
<sequence>MDPPNLTNQEDLQQCLSSEGIHIWGATQETLEEQALNELKLFVEENTINNKEINNGTLLEPISANTSFCEEQSIANSTHKLDFCITKDDESEISCSSNDSDTDYIPSEDEIKTVKVLKKPKVKRKSPCNPLKSVKVVDDALDENYNSRLQSYYEEQEQNLEELRVEDSKDYKKLKGGLKVPKKNWTRLYEYQKEGVFWLWELHQKPCGGLLGDEMGLGKTVQVITFLYALEYTRSPSKYCDYVGLGPTIIVCPTTVMHQWVRHFHEWAPEFQVAILHQSGSYQGQKSTLIKKIHKNKGILVTTYAGILKYKSNLRELSWHYFILDEGHKIRNPSTKVTMAVKEFQTPHKLMLTGSPMQNNLTELWSLFDFTNPGMLGDLATFNEHFATPILQGGFTNATPMQEVTALSVASTLKTIISPFLLRRMKQEVQDHIQLPHKTEQVLFCSLTDEQRQLYKEYLMSDQVNCILEKGVKSWKSDNFVKANILVAITNLRKICNHPDLFENETEDSFGSYKKSGKMIVVSALLKIWKKQGHRTLLFSQGRFMMRVFENFLNQQSYKFLKMDGSTSVSSRQKLIDSFNSDSSYDIFLLTTKVGGLGINLTGASRVIIYDPDWNPATDTQARERAWRIGQKKSVTIYRLLSAGTVEEKIYQRQVWKQLLSNKVLIDPNTNKFFKSSDLFDLFSLPDATNNKPETTNIFRESRVKIQEKLDEKKRATTTTKTQFQFSPDKVQAMRELAQKISKSLSGPSAPNKNAYQLELEEERQQKLQEREKLKLLTPQEIIEFNREKLLHVEKDEHNKLDDRVSTGTFEEALNESSKTSTVYNKVVKKIKFSQLRELKNKLKSPEEENSKKRKSSITDTSGKIDGELVEGLLKRETNKSSSKRQKLSKSDNQDNYILEHLFMKKGVSGALEHDVVLNGAKKPVTLKMRSCADEKALKSLEALKKSRLKNWKW</sequence>
<dbReference type="AlphaFoldDB" id="A0ABD1E089"/>
<dbReference type="CDD" id="cd18000">
    <property type="entry name" value="DEXHc_ERCC6"/>
    <property type="match status" value="1"/>
</dbReference>
<dbReference type="InterPro" id="IPR049730">
    <property type="entry name" value="SNF2/RAD54-like_C"/>
</dbReference>
<dbReference type="InterPro" id="IPR050496">
    <property type="entry name" value="SNF2_RAD54_helicase_repair"/>
</dbReference>
<dbReference type="PANTHER" id="PTHR45629">
    <property type="entry name" value="SNF2/RAD54 FAMILY MEMBER"/>
    <property type="match status" value="1"/>
</dbReference>
<evidence type="ECO:0000256" key="4">
    <source>
        <dbReference type="ARBA" id="ARBA00022776"/>
    </source>
</evidence>
<dbReference type="InterPro" id="IPR014001">
    <property type="entry name" value="Helicase_ATP-bd"/>
</dbReference>
<dbReference type="FunFam" id="3.40.50.10810:FF:000042">
    <property type="entry name" value="SNF2 family helicase-like protein"/>
    <property type="match status" value="1"/>
</dbReference>
<evidence type="ECO:0000256" key="5">
    <source>
        <dbReference type="ARBA" id="ARBA00022801"/>
    </source>
</evidence>
<evidence type="ECO:0000256" key="7">
    <source>
        <dbReference type="ARBA" id="ARBA00023306"/>
    </source>
</evidence>
<organism evidence="13 14">
    <name type="scientific">Hypothenemus hampei</name>
    <name type="common">Coffee berry borer</name>
    <dbReference type="NCBI Taxonomy" id="57062"/>
    <lineage>
        <taxon>Eukaryota</taxon>
        <taxon>Metazoa</taxon>
        <taxon>Ecdysozoa</taxon>
        <taxon>Arthropoda</taxon>
        <taxon>Hexapoda</taxon>
        <taxon>Insecta</taxon>
        <taxon>Pterygota</taxon>
        <taxon>Neoptera</taxon>
        <taxon>Endopterygota</taxon>
        <taxon>Coleoptera</taxon>
        <taxon>Polyphaga</taxon>
        <taxon>Cucujiformia</taxon>
        <taxon>Curculionidae</taxon>
        <taxon>Scolytinae</taxon>
        <taxon>Hypothenemus</taxon>
    </lineage>
</organism>
<dbReference type="InterPro" id="IPR000330">
    <property type="entry name" value="SNF2_N"/>
</dbReference>
<evidence type="ECO:0000259" key="11">
    <source>
        <dbReference type="PROSITE" id="PS51192"/>
    </source>
</evidence>
<evidence type="ECO:0000256" key="2">
    <source>
        <dbReference type="ARBA" id="ARBA00015341"/>
    </source>
</evidence>
<dbReference type="GO" id="GO:0051301">
    <property type="term" value="P:cell division"/>
    <property type="evidence" value="ECO:0007669"/>
    <property type="project" value="UniProtKB-KW"/>
</dbReference>
<dbReference type="Pfam" id="PF00176">
    <property type="entry name" value="SNF2-rel_dom"/>
    <property type="match status" value="1"/>
</dbReference>
<dbReference type="Gene3D" id="3.40.50.10810">
    <property type="entry name" value="Tandem AAA-ATPase domain"/>
    <property type="match status" value="1"/>
</dbReference>
<keyword evidence="14" id="KW-1185">Reference proteome</keyword>
<comment type="function">
    <text evidence="8">Involved in mitotic DNA repair and meiotic recombination. Functions in the recombinational DNA repair pathway. Essential for interhomolog gene conversion (GC), but may have a less important role in intersister GC than spn-A/Rad51. In the presence of DNA, spn-A/Rad51 enhances the ATPase activity of okr/Rad54.</text>
</comment>
<evidence type="ECO:0000259" key="12">
    <source>
        <dbReference type="PROSITE" id="PS51194"/>
    </source>
</evidence>
<dbReference type="GO" id="GO:0051321">
    <property type="term" value="P:meiotic cell cycle"/>
    <property type="evidence" value="ECO:0007669"/>
    <property type="project" value="UniProtKB-KW"/>
</dbReference>
<dbReference type="EMBL" id="JBDJPC010000016">
    <property type="protein sequence ID" value="KAL1487995.1"/>
    <property type="molecule type" value="Genomic_DNA"/>
</dbReference>
<feature type="compositionally biased region" description="Basic and acidic residues" evidence="10">
    <location>
        <begin position="842"/>
        <end position="851"/>
    </location>
</feature>
<evidence type="ECO:0000256" key="3">
    <source>
        <dbReference type="ARBA" id="ARBA00022618"/>
    </source>
</evidence>
<feature type="domain" description="Helicase ATP-binding" evidence="11">
    <location>
        <begin position="200"/>
        <end position="374"/>
    </location>
</feature>
<proteinExistence type="predicted"/>
<keyword evidence="6" id="KW-0469">Meiosis</keyword>
<feature type="region of interest" description="Disordered" evidence="10">
    <location>
        <begin position="842"/>
        <end position="862"/>
    </location>
</feature>
<dbReference type="InterPro" id="IPR001650">
    <property type="entry name" value="Helicase_C-like"/>
</dbReference>